<comment type="cofactor">
    <cofactor evidence="1">
        <name>pyridoxal 5'-phosphate</name>
        <dbReference type="ChEBI" id="CHEBI:597326"/>
    </cofactor>
</comment>
<keyword evidence="10" id="KW-0472">Membrane</keyword>
<evidence type="ECO:0000256" key="6">
    <source>
        <dbReference type="ARBA" id="ARBA00025708"/>
    </source>
</evidence>
<dbReference type="OrthoDB" id="6427723at2759"/>
<reference evidence="11 12" key="1">
    <citation type="journal article" date="2019" name="Sci. Rep.">
        <title>Orb-weaving spider Araneus ventricosus genome elucidates the spidroin gene catalogue.</title>
        <authorList>
            <person name="Kono N."/>
            <person name="Nakamura H."/>
            <person name="Ohtoshi R."/>
            <person name="Moran D.A.P."/>
            <person name="Shinohara A."/>
            <person name="Yoshida Y."/>
            <person name="Fujiwara M."/>
            <person name="Mori M."/>
            <person name="Tomita M."/>
            <person name="Arakawa K."/>
        </authorList>
    </citation>
    <scope>NUCLEOTIDE SEQUENCE [LARGE SCALE GENOMIC DNA]</scope>
</reference>
<dbReference type="EMBL" id="BGPR01049402">
    <property type="protein sequence ID" value="GBO26387.1"/>
    <property type="molecule type" value="Genomic_DNA"/>
</dbReference>
<dbReference type="AlphaFoldDB" id="A0A4Y2VRM1"/>
<keyword evidence="10" id="KW-1133">Transmembrane helix</keyword>
<dbReference type="PANTHER" id="PTHR11751">
    <property type="entry name" value="ALANINE AMINOTRANSFERASE"/>
    <property type="match status" value="1"/>
</dbReference>
<dbReference type="PANTHER" id="PTHR11751:SF29">
    <property type="entry name" value="ALANINE TRANSAMINASE"/>
    <property type="match status" value="1"/>
</dbReference>
<evidence type="ECO:0000313" key="11">
    <source>
        <dbReference type="EMBL" id="GBO26387.1"/>
    </source>
</evidence>
<comment type="catalytic activity">
    <reaction evidence="9">
        <text>L-alanine + 2-oxoglutarate = pyruvate + L-glutamate</text>
        <dbReference type="Rhea" id="RHEA:19453"/>
        <dbReference type="ChEBI" id="CHEBI:15361"/>
        <dbReference type="ChEBI" id="CHEBI:16810"/>
        <dbReference type="ChEBI" id="CHEBI:29985"/>
        <dbReference type="ChEBI" id="CHEBI:57972"/>
        <dbReference type="EC" id="2.6.1.2"/>
    </reaction>
</comment>
<dbReference type="Proteomes" id="UP000499080">
    <property type="component" value="Unassembled WGS sequence"/>
</dbReference>
<proteinExistence type="inferred from homology"/>
<name>A0A4Y2VRM1_ARAVE</name>
<comment type="subunit">
    <text evidence="2">Homodimer.</text>
</comment>
<keyword evidence="3 11" id="KW-0032">Aminotransferase</keyword>
<dbReference type="FunFam" id="1.10.287.1970:FF:000001">
    <property type="entry name" value="Alanine aminotransferase 2"/>
    <property type="match status" value="1"/>
</dbReference>
<evidence type="ECO:0000256" key="9">
    <source>
        <dbReference type="ARBA" id="ARBA00047412"/>
    </source>
</evidence>
<evidence type="ECO:0000256" key="10">
    <source>
        <dbReference type="SAM" id="Phobius"/>
    </source>
</evidence>
<evidence type="ECO:0000256" key="1">
    <source>
        <dbReference type="ARBA" id="ARBA00001933"/>
    </source>
</evidence>
<gene>
    <name evidence="11" type="primary">GPT2</name>
    <name evidence="11" type="ORF">AVEN_13427_1</name>
</gene>
<evidence type="ECO:0000313" key="12">
    <source>
        <dbReference type="Proteomes" id="UP000499080"/>
    </source>
</evidence>
<evidence type="ECO:0000256" key="2">
    <source>
        <dbReference type="ARBA" id="ARBA00011738"/>
    </source>
</evidence>
<keyword evidence="4 11" id="KW-0808">Transferase</keyword>
<evidence type="ECO:0000256" key="4">
    <source>
        <dbReference type="ARBA" id="ARBA00022679"/>
    </source>
</evidence>
<evidence type="ECO:0000256" key="7">
    <source>
        <dbReference type="ARBA" id="ARBA00025785"/>
    </source>
</evidence>
<comment type="caution">
    <text evidence="11">The sequence shown here is derived from an EMBL/GenBank/DDBJ whole genome shotgun (WGS) entry which is preliminary data.</text>
</comment>
<dbReference type="EC" id="2.6.1.2" evidence="8"/>
<keyword evidence="10" id="KW-0812">Transmembrane</keyword>
<organism evidence="11 12">
    <name type="scientific">Araneus ventricosus</name>
    <name type="common">Orbweaver spider</name>
    <name type="synonym">Epeira ventricosa</name>
    <dbReference type="NCBI Taxonomy" id="182803"/>
    <lineage>
        <taxon>Eukaryota</taxon>
        <taxon>Metazoa</taxon>
        <taxon>Ecdysozoa</taxon>
        <taxon>Arthropoda</taxon>
        <taxon>Chelicerata</taxon>
        <taxon>Arachnida</taxon>
        <taxon>Araneae</taxon>
        <taxon>Araneomorphae</taxon>
        <taxon>Entelegynae</taxon>
        <taxon>Araneoidea</taxon>
        <taxon>Araneidae</taxon>
        <taxon>Araneus</taxon>
    </lineage>
</organism>
<comment type="pathway">
    <text evidence="6">Amino-acid degradation; L-alanine degradation via transaminase pathway; pyruvate from L-alanine: step 1/1.</text>
</comment>
<dbReference type="GO" id="GO:0004021">
    <property type="term" value="F:L-alanine:2-oxoglutarate aminotransferase activity"/>
    <property type="evidence" value="ECO:0007669"/>
    <property type="project" value="UniProtKB-EC"/>
</dbReference>
<sequence>MGLSNSRTTASLTEGVEMEKKIVTLENMNPNFKNMEYAVCGPLSIRTSEIENELKQGVKKPFNEVIRANIGDCQAMGQKPITFIRQVLTLCTYPALMTDDRFPDDVKERARNIINACGGNSSSSYLCSFVTFPVITTFIILLAKKKLFFGFSFSFMV</sequence>
<comment type="similarity">
    <text evidence="7">Belongs to the class-I pyridoxal-phosphate-dependent aminotransferase family. Alanine aminotransferase subfamily.</text>
</comment>
<keyword evidence="5" id="KW-0663">Pyridoxal phosphate</keyword>
<dbReference type="InterPro" id="IPR045088">
    <property type="entry name" value="ALAT1/2-like"/>
</dbReference>
<dbReference type="Gene3D" id="1.10.287.1970">
    <property type="match status" value="1"/>
</dbReference>
<evidence type="ECO:0000256" key="8">
    <source>
        <dbReference type="ARBA" id="ARBA00026106"/>
    </source>
</evidence>
<evidence type="ECO:0000256" key="5">
    <source>
        <dbReference type="ARBA" id="ARBA00022898"/>
    </source>
</evidence>
<protein>
    <recommendedName>
        <fullName evidence="8">alanine transaminase</fullName>
        <ecNumber evidence="8">2.6.1.2</ecNumber>
    </recommendedName>
</protein>
<accession>A0A4Y2VRM1</accession>
<keyword evidence="12" id="KW-1185">Reference proteome</keyword>
<feature type="transmembrane region" description="Helical" evidence="10">
    <location>
        <begin position="123"/>
        <end position="143"/>
    </location>
</feature>
<evidence type="ECO:0000256" key="3">
    <source>
        <dbReference type="ARBA" id="ARBA00022576"/>
    </source>
</evidence>